<reference evidence="2 3" key="1">
    <citation type="submission" date="2023-07" db="EMBL/GenBank/DDBJ databases">
        <title>Sequencing the genomes of 1000 actinobacteria strains.</title>
        <authorList>
            <person name="Klenk H.-P."/>
        </authorList>
    </citation>
    <scope>NUCLEOTIDE SEQUENCE [LARGE SCALE GENOMIC DNA]</scope>
    <source>
        <strain evidence="2 3">DSM 46740</strain>
    </source>
</reference>
<feature type="transmembrane region" description="Helical" evidence="1">
    <location>
        <begin position="28"/>
        <end position="48"/>
    </location>
</feature>
<organism evidence="2 3">
    <name type="scientific">Streptosporangium lutulentum</name>
    <dbReference type="NCBI Taxonomy" id="1461250"/>
    <lineage>
        <taxon>Bacteria</taxon>
        <taxon>Bacillati</taxon>
        <taxon>Actinomycetota</taxon>
        <taxon>Actinomycetes</taxon>
        <taxon>Streptosporangiales</taxon>
        <taxon>Streptosporangiaceae</taxon>
        <taxon>Streptosporangium</taxon>
    </lineage>
</organism>
<accession>A0ABT9QND0</accession>
<keyword evidence="1" id="KW-0812">Transmembrane</keyword>
<dbReference type="RefSeq" id="WP_307565484.1">
    <property type="nucleotide sequence ID" value="NZ_JAUSQU010000001.1"/>
</dbReference>
<feature type="transmembrane region" description="Helical" evidence="1">
    <location>
        <begin position="114"/>
        <end position="140"/>
    </location>
</feature>
<evidence type="ECO:0000313" key="3">
    <source>
        <dbReference type="Proteomes" id="UP001225356"/>
    </source>
</evidence>
<evidence type="ECO:0000256" key="1">
    <source>
        <dbReference type="SAM" id="Phobius"/>
    </source>
</evidence>
<dbReference type="Proteomes" id="UP001225356">
    <property type="component" value="Unassembled WGS sequence"/>
</dbReference>
<feature type="transmembrane region" description="Helical" evidence="1">
    <location>
        <begin position="160"/>
        <end position="180"/>
    </location>
</feature>
<feature type="transmembrane region" description="Helical" evidence="1">
    <location>
        <begin position="192"/>
        <end position="215"/>
    </location>
</feature>
<feature type="transmembrane region" description="Helical" evidence="1">
    <location>
        <begin position="68"/>
        <end position="93"/>
    </location>
</feature>
<keyword evidence="1" id="KW-1133">Transmembrane helix</keyword>
<keyword evidence="3" id="KW-1185">Reference proteome</keyword>
<proteinExistence type="predicted"/>
<keyword evidence="1" id="KW-0472">Membrane</keyword>
<feature type="transmembrane region" description="Helical" evidence="1">
    <location>
        <begin position="245"/>
        <end position="263"/>
    </location>
</feature>
<sequence>MIDLTTTGGLRGAVASEWTKLWSLRSTWWCLVSGAALLGLSALTLAGGTATNLLNDGVKATLPAGESVISAAAFAQFAFVTVAMLAITGEYASGGIRTTLQATPIRGHMLAAKALVLVPVMLVAGVLSGSAAAVAVYLFLSVTPFGGYGALPPAETAIDMLSIGVFLVLVSLMTLGVGAAMRSAAGTLTTAFMLLMGLPLMLAMTGFGPLVSLSLRMPMFAGLAFMDSADNLTGGPMPYGRVEGLLWLLGWTTVAFAAGHAVLRRRDAS</sequence>
<protein>
    <submittedName>
        <fullName evidence="2">ABC-2 type transport system permease protein</fullName>
    </submittedName>
</protein>
<name>A0ABT9QND0_9ACTN</name>
<dbReference type="EMBL" id="JAUSQU010000001">
    <property type="protein sequence ID" value="MDP9848280.1"/>
    <property type="molecule type" value="Genomic_DNA"/>
</dbReference>
<comment type="caution">
    <text evidence="2">The sequence shown here is derived from an EMBL/GenBank/DDBJ whole genome shotgun (WGS) entry which is preliminary data.</text>
</comment>
<evidence type="ECO:0000313" key="2">
    <source>
        <dbReference type="EMBL" id="MDP9848280.1"/>
    </source>
</evidence>
<gene>
    <name evidence="2" type="ORF">J2853_007491</name>
</gene>